<dbReference type="AlphaFoldDB" id="A0AAW5IER9"/>
<sequence>MELSKEEKEHIISELTIELHAKLDGSGKNLVVPVCPYCGHTGGKYGIYVGKPTDRKQTFMAHCFSCGHSTRTLNELLKDIGREDLVVTDTFNLDQSNIQNRFSFFDEEDDKEIDDSLSVVNMPEGYKRTRRNRYLKQRGFTEDDYDYFPVGTTRGMNFKFDDYVIFPIIDCGDVVGYVSRHTWDKKEIDEYNRKARHNGEYQIMRYRNSTENDFVKLLYNYDAVIEDETDTVIIVEGVFDAIALTRKLNLYDNSQIAVVATFGKKISDVQIYKLQSKGVKTVVVGYDGDAVESIKKTSLQLNDYFDVYIADIENPSDDFDSMDFWDIFDTFSFRLKTPIEYKLNKI</sequence>
<dbReference type="EMBL" id="JANDWU010000012">
    <property type="protein sequence ID" value="MCP9549467.1"/>
    <property type="molecule type" value="Genomic_DNA"/>
</dbReference>
<dbReference type="PROSITE" id="PS50880">
    <property type="entry name" value="TOPRIM"/>
    <property type="match status" value="1"/>
</dbReference>
<dbReference type="SUPFAM" id="SSF56731">
    <property type="entry name" value="DNA primase core"/>
    <property type="match status" value="1"/>
</dbReference>
<protein>
    <submittedName>
        <fullName evidence="2">Toprim domain-containing protein</fullName>
    </submittedName>
</protein>
<dbReference type="InterPro" id="IPR006171">
    <property type="entry name" value="TOPRIM_dom"/>
</dbReference>
<comment type="caution">
    <text evidence="2">The sequence shown here is derived from an EMBL/GenBank/DDBJ whole genome shotgun (WGS) entry which is preliminary data.</text>
</comment>
<dbReference type="Gene3D" id="3.40.1360.10">
    <property type="match status" value="1"/>
</dbReference>
<dbReference type="SUPFAM" id="SSF57783">
    <property type="entry name" value="Zinc beta-ribbon"/>
    <property type="match status" value="1"/>
</dbReference>
<feature type="domain" description="Toprim" evidence="1">
    <location>
        <begin position="230"/>
        <end position="315"/>
    </location>
</feature>
<evidence type="ECO:0000259" key="1">
    <source>
        <dbReference type="PROSITE" id="PS50880"/>
    </source>
</evidence>
<dbReference type="Proteomes" id="UP001205506">
    <property type="component" value="Unassembled WGS sequence"/>
</dbReference>
<dbReference type="Pfam" id="PF01751">
    <property type="entry name" value="Toprim"/>
    <property type="match status" value="1"/>
</dbReference>
<evidence type="ECO:0000313" key="3">
    <source>
        <dbReference type="Proteomes" id="UP001205506"/>
    </source>
</evidence>
<proteinExistence type="predicted"/>
<accession>A0AAW5IER9</accession>
<reference evidence="2" key="1">
    <citation type="submission" date="2022-07" db="EMBL/GenBank/DDBJ databases">
        <title>Prevotella copri.</title>
        <authorList>
            <person name="Yang C."/>
        </authorList>
    </citation>
    <scope>NUCLEOTIDE SEQUENCE</scope>
    <source>
        <strain evidence="2">HF1805</strain>
    </source>
</reference>
<dbReference type="RefSeq" id="WP_254969970.1">
    <property type="nucleotide sequence ID" value="NZ_JANDWU010000012.1"/>
</dbReference>
<evidence type="ECO:0000313" key="2">
    <source>
        <dbReference type="EMBL" id="MCP9549467.1"/>
    </source>
</evidence>
<gene>
    <name evidence="2" type="ORF">NNC68_08265</name>
</gene>
<organism evidence="2 3">
    <name type="scientific">Segatella copri</name>
    <dbReference type="NCBI Taxonomy" id="165179"/>
    <lineage>
        <taxon>Bacteria</taxon>
        <taxon>Pseudomonadati</taxon>
        <taxon>Bacteroidota</taxon>
        <taxon>Bacteroidia</taxon>
        <taxon>Bacteroidales</taxon>
        <taxon>Prevotellaceae</taxon>
        <taxon>Segatella</taxon>
    </lineage>
</organism>
<name>A0AAW5IER9_9BACT</name>